<keyword evidence="13" id="KW-1185">Reference proteome</keyword>
<name>A0A553NRZ8_TIGCA</name>
<dbReference type="EC" id="3.2.2.27" evidence="3 7"/>
<proteinExistence type="inferred from homology"/>
<dbReference type="Proteomes" id="UP000318571">
    <property type="component" value="Chromosome 1"/>
</dbReference>
<dbReference type="GO" id="GO:0005634">
    <property type="term" value="C:nucleus"/>
    <property type="evidence" value="ECO:0007669"/>
    <property type="project" value="UniProtKB-SubCell"/>
</dbReference>
<feature type="active site" description="Proton acceptor" evidence="7 8">
    <location>
        <position position="115"/>
    </location>
</feature>
<dbReference type="PANTHER" id="PTHR11264">
    <property type="entry name" value="URACIL-DNA GLYCOSYLASE"/>
    <property type="match status" value="1"/>
</dbReference>
<dbReference type="OMA" id="PDNGYLM"/>
<keyword evidence="7" id="KW-0539">Nucleus</keyword>
<evidence type="ECO:0000256" key="3">
    <source>
        <dbReference type="ARBA" id="ARBA00012030"/>
    </source>
</evidence>
<comment type="catalytic activity">
    <reaction evidence="1 7 9">
        <text>Hydrolyzes single-stranded DNA or mismatched double-stranded DNA and polynucleotides, releasing free uracil.</text>
        <dbReference type="EC" id="3.2.2.27"/>
    </reaction>
</comment>
<dbReference type="PANTHER" id="PTHR11264:SF0">
    <property type="entry name" value="URACIL-DNA GLYCOSYLASE"/>
    <property type="match status" value="1"/>
</dbReference>
<comment type="function">
    <text evidence="7 9">Excises uracil residues from the DNA which can arise as a result of misincorporation of dUMP residues by DNA polymerase or due to deamination of cytosine.</text>
</comment>
<dbReference type="GO" id="GO:0097510">
    <property type="term" value="P:base-excision repair, AP site formation via deaminated base removal"/>
    <property type="evidence" value="ECO:0007669"/>
    <property type="project" value="TreeGrafter"/>
</dbReference>
<sequence length="311" mass="34385">MSSQSPPSKRIKGQSQLRPPASSTSDPVKLTEPVEMGPDNLKTCQALSGALHPDIGPTWFHALKREFQTEKFKALSDFLLKERQTKTIFPPHDQVWAWTQHFELKSTKVVILGQDPYHGPNQANGLCFSVKKGVSTPPSLLNIYKELEADIEGFRRPSHGDLSGWARQGVLLLNACLTVPQAQANAHKDKGWEAITDAIIQKISNHCEGVVFLLWGAFAQKKAAKVDCTKHHLLKSVHPSPLSAHRGFLGCKHFSKCNELLQKSGQHHLLKSVHLSPLSAHRGVIGCNHFSKCNEFLQKSGEGSNRLGPIE</sequence>
<accession>A0A553NRZ8</accession>
<dbReference type="STRING" id="6832.A0A553NRZ8"/>
<dbReference type="GO" id="GO:0004844">
    <property type="term" value="F:uracil DNA N-glycosylase activity"/>
    <property type="evidence" value="ECO:0007669"/>
    <property type="project" value="UniProtKB-UniRule"/>
</dbReference>
<reference evidence="12 13" key="1">
    <citation type="journal article" date="2018" name="Nat. Ecol. Evol.">
        <title>Genomic signatures of mitonuclear coevolution across populations of Tigriopus californicus.</title>
        <authorList>
            <person name="Barreto F.S."/>
            <person name="Watson E.T."/>
            <person name="Lima T.G."/>
            <person name="Willett C.S."/>
            <person name="Edmands S."/>
            <person name="Li W."/>
            <person name="Burton R.S."/>
        </authorList>
    </citation>
    <scope>NUCLEOTIDE SEQUENCE [LARGE SCALE GENOMIC DNA]</scope>
    <source>
        <strain evidence="12 13">San Diego</strain>
    </source>
</reference>
<keyword evidence="6 7" id="KW-0234">DNA repair</keyword>
<feature type="domain" description="Uracil-DNA glycosylase-like" evidence="11">
    <location>
        <begin position="100"/>
        <end position="261"/>
    </location>
</feature>
<dbReference type="InterPro" id="IPR002043">
    <property type="entry name" value="UDG_fam1"/>
</dbReference>
<keyword evidence="5 7" id="KW-0378">Hydrolase</keyword>
<dbReference type="FunFam" id="3.40.470.10:FF:000001">
    <property type="entry name" value="Uracil-DNA glycosylase"/>
    <property type="match status" value="1"/>
</dbReference>
<evidence type="ECO:0000313" key="12">
    <source>
        <dbReference type="EMBL" id="TRY68203.1"/>
    </source>
</evidence>
<dbReference type="SUPFAM" id="SSF52141">
    <property type="entry name" value="Uracil-DNA glycosylase-like"/>
    <property type="match status" value="2"/>
</dbReference>
<dbReference type="NCBIfam" id="NF003588">
    <property type="entry name" value="PRK05254.1-1"/>
    <property type="match status" value="1"/>
</dbReference>
<evidence type="ECO:0000313" key="13">
    <source>
        <dbReference type="Proteomes" id="UP000318571"/>
    </source>
</evidence>
<dbReference type="EMBL" id="VCGU01000010">
    <property type="protein sequence ID" value="TRY68203.1"/>
    <property type="molecule type" value="Genomic_DNA"/>
</dbReference>
<dbReference type="PROSITE" id="PS00130">
    <property type="entry name" value="U_DNA_GLYCOSYLASE"/>
    <property type="match status" value="1"/>
</dbReference>
<dbReference type="NCBIfam" id="NF003591">
    <property type="entry name" value="PRK05254.1-4"/>
    <property type="match status" value="1"/>
</dbReference>
<evidence type="ECO:0000256" key="10">
    <source>
        <dbReference type="SAM" id="MobiDB-lite"/>
    </source>
</evidence>
<evidence type="ECO:0000256" key="5">
    <source>
        <dbReference type="ARBA" id="ARBA00022801"/>
    </source>
</evidence>
<dbReference type="InterPro" id="IPR018085">
    <property type="entry name" value="Ura-DNA_Glyclase_AS"/>
</dbReference>
<dbReference type="SMART" id="SM00986">
    <property type="entry name" value="UDG"/>
    <property type="match status" value="1"/>
</dbReference>
<evidence type="ECO:0000259" key="11">
    <source>
        <dbReference type="SMART" id="SM00986"/>
    </source>
</evidence>
<comment type="similarity">
    <text evidence="2 7 9">Belongs to the uracil-DNA glycosylase (UDG) superfamily. UNG family.</text>
</comment>
<evidence type="ECO:0000256" key="6">
    <source>
        <dbReference type="ARBA" id="ARBA00023204"/>
    </source>
</evidence>
<dbReference type="HAMAP" id="MF_00148">
    <property type="entry name" value="UDG"/>
    <property type="match status" value="1"/>
</dbReference>
<keyword evidence="4 7" id="KW-0227">DNA damage</keyword>
<dbReference type="CDD" id="cd10027">
    <property type="entry name" value="UDG-F1-like"/>
    <property type="match status" value="1"/>
</dbReference>
<evidence type="ECO:0000256" key="9">
    <source>
        <dbReference type="RuleBase" id="RU003780"/>
    </source>
</evidence>
<dbReference type="NCBIfam" id="TIGR00628">
    <property type="entry name" value="ung"/>
    <property type="match status" value="1"/>
</dbReference>
<gene>
    <name evidence="12" type="ORF">TCAL_05226</name>
</gene>
<organism evidence="12 13">
    <name type="scientific">Tigriopus californicus</name>
    <name type="common">Marine copepod</name>
    <dbReference type="NCBI Taxonomy" id="6832"/>
    <lineage>
        <taxon>Eukaryota</taxon>
        <taxon>Metazoa</taxon>
        <taxon>Ecdysozoa</taxon>
        <taxon>Arthropoda</taxon>
        <taxon>Crustacea</taxon>
        <taxon>Multicrustacea</taxon>
        <taxon>Hexanauplia</taxon>
        <taxon>Copepoda</taxon>
        <taxon>Harpacticoida</taxon>
        <taxon>Harpacticidae</taxon>
        <taxon>Tigriopus</taxon>
    </lineage>
</organism>
<keyword evidence="7" id="KW-0496">Mitochondrion</keyword>
<dbReference type="InterPro" id="IPR036895">
    <property type="entry name" value="Uracil-DNA_glycosylase-like_sf"/>
</dbReference>
<comment type="caution">
    <text evidence="12">The sequence shown here is derived from an EMBL/GenBank/DDBJ whole genome shotgun (WGS) entry which is preliminary data.</text>
</comment>
<evidence type="ECO:0000256" key="4">
    <source>
        <dbReference type="ARBA" id="ARBA00022763"/>
    </source>
</evidence>
<dbReference type="AlphaFoldDB" id="A0A553NRZ8"/>
<feature type="region of interest" description="Disordered" evidence="10">
    <location>
        <begin position="1"/>
        <end position="36"/>
    </location>
</feature>
<evidence type="ECO:0000256" key="8">
    <source>
        <dbReference type="PROSITE-ProRule" id="PRU10072"/>
    </source>
</evidence>
<dbReference type="SMART" id="SM00987">
    <property type="entry name" value="UreE_C"/>
    <property type="match status" value="1"/>
</dbReference>
<dbReference type="Pfam" id="PF03167">
    <property type="entry name" value="UDG"/>
    <property type="match status" value="1"/>
</dbReference>
<protein>
    <recommendedName>
        <fullName evidence="3 7">Uracil-DNA glycosylase</fullName>
        <shortName evidence="7">UDG</shortName>
        <ecNumber evidence="3 7">3.2.2.27</ecNumber>
    </recommendedName>
</protein>
<dbReference type="NCBIfam" id="NF003592">
    <property type="entry name" value="PRK05254.1-5"/>
    <property type="match status" value="1"/>
</dbReference>
<dbReference type="GO" id="GO:0005739">
    <property type="term" value="C:mitochondrion"/>
    <property type="evidence" value="ECO:0007669"/>
    <property type="project" value="UniProtKB-SubCell"/>
</dbReference>
<dbReference type="InterPro" id="IPR005122">
    <property type="entry name" value="Uracil-DNA_glycosylase-like"/>
</dbReference>
<feature type="compositionally biased region" description="Polar residues" evidence="10">
    <location>
        <begin position="1"/>
        <end position="26"/>
    </location>
</feature>
<evidence type="ECO:0000256" key="7">
    <source>
        <dbReference type="HAMAP-Rule" id="MF_03166"/>
    </source>
</evidence>
<dbReference type="Gene3D" id="3.40.470.10">
    <property type="entry name" value="Uracil-DNA glycosylase-like domain"/>
    <property type="match status" value="2"/>
</dbReference>
<dbReference type="NCBIfam" id="NF003589">
    <property type="entry name" value="PRK05254.1-2"/>
    <property type="match status" value="1"/>
</dbReference>
<evidence type="ECO:0000256" key="1">
    <source>
        <dbReference type="ARBA" id="ARBA00001400"/>
    </source>
</evidence>
<comment type="subcellular location">
    <subcellularLocation>
        <location evidence="7">Mitochondrion</location>
    </subcellularLocation>
    <subcellularLocation>
        <location evidence="7">Nucleus</location>
    </subcellularLocation>
</comment>
<evidence type="ECO:0000256" key="2">
    <source>
        <dbReference type="ARBA" id="ARBA00008184"/>
    </source>
</evidence>